<accession>A0A7Y6C3E8</accession>
<dbReference type="EMBL" id="JABMCB010000206">
    <property type="protein sequence ID" value="NUU79860.1"/>
    <property type="molecule type" value="Genomic_DNA"/>
</dbReference>
<reference evidence="2 3" key="1">
    <citation type="submission" date="2020-05" db="EMBL/GenBank/DDBJ databases">
        <title>Genome Sequencing of Type Strains.</title>
        <authorList>
            <person name="Lemaire J.F."/>
            <person name="Inderbitzin P."/>
            <person name="Gregorio O.A."/>
            <person name="Collins S.B."/>
            <person name="Wespe N."/>
            <person name="Knight-Connoni V."/>
        </authorList>
    </citation>
    <scope>NUCLEOTIDE SEQUENCE [LARGE SCALE GENOMIC DNA]</scope>
    <source>
        <strain evidence="2 3">LMG 21957</strain>
    </source>
</reference>
<evidence type="ECO:0000313" key="3">
    <source>
        <dbReference type="Proteomes" id="UP000526125"/>
    </source>
</evidence>
<proteinExistence type="predicted"/>
<dbReference type="Pfam" id="PF14300">
    <property type="entry name" value="DMP19"/>
    <property type="match status" value="1"/>
</dbReference>
<evidence type="ECO:0000313" key="2">
    <source>
        <dbReference type="EMBL" id="NUU79860.1"/>
    </source>
</evidence>
<protein>
    <recommendedName>
        <fullName evidence="1">DNA mimic protein DMP19 C-terminal domain-containing protein</fullName>
    </recommendedName>
</protein>
<dbReference type="RefSeq" id="WP_175399419.1">
    <property type="nucleotide sequence ID" value="NZ_JABMCB010000206.1"/>
</dbReference>
<evidence type="ECO:0000259" key="1">
    <source>
        <dbReference type="Pfam" id="PF14300"/>
    </source>
</evidence>
<keyword evidence="3" id="KW-1185">Reference proteome</keyword>
<gene>
    <name evidence="2" type="ORF">HP552_32240</name>
</gene>
<sequence length="189" mass="21372">MNKLQEELQQLLPLDQLEAMSGEEVVGSIAMDLYRAEFATTRECGPELPIVLRDAILIIDLDTELSMNGITGFLENASGQFLEETIEAMQRVGNEADADILKKIQQELSENGVTPEQLRENVNALSEHDVTTSLKTHGPHIHEVIQRVELQAGNLSMQEDNEESFDLLYQYVEHNKESLKQELEHILMN</sequence>
<name>A0A7Y6C3E8_9BACL</name>
<dbReference type="Gene3D" id="1.20.1420.60">
    <property type="match status" value="1"/>
</dbReference>
<dbReference type="Proteomes" id="UP000526125">
    <property type="component" value="Unassembled WGS sequence"/>
</dbReference>
<feature type="domain" description="DNA mimic protein DMP19 C-terminal" evidence="1">
    <location>
        <begin position="47"/>
        <end position="174"/>
    </location>
</feature>
<dbReference type="AlphaFoldDB" id="A0A7Y6C3E8"/>
<organism evidence="2 3">
    <name type="scientific">Paenibacillus xylanilyticus</name>
    <dbReference type="NCBI Taxonomy" id="248903"/>
    <lineage>
        <taxon>Bacteria</taxon>
        <taxon>Bacillati</taxon>
        <taxon>Bacillota</taxon>
        <taxon>Bacilli</taxon>
        <taxon>Bacillales</taxon>
        <taxon>Paenibacillaceae</taxon>
        <taxon>Paenibacillus</taxon>
    </lineage>
</organism>
<comment type="caution">
    <text evidence="2">The sequence shown here is derived from an EMBL/GenBank/DDBJ whole genome shotgun (WGS) entry which is preliminary data.</text>
</comment>
<dbReference type="InterPro" id="IPR025402">
    <property type="entry name" value="DMP19_C"/>
</dbReference>